<feature type="region of interest" description="Disordered" evidence="1">
    <location>
        <begin position="1"/>
        <end position="55"/>
    </location>
</feature>
<feature type="compositionally biased region" description="Basic residues" evidence="1">
    <location>
        <begin position="20"/>
        <end position="30"/>
    </location>
</feature>
<feature type="region of interest" description="Disordered" evidence="1">
    <location>
        <begin position="77"/>
        <end position="113"/>
    </location>
</feature>
<feature type="region of interest" description="Disordered" evidence="1">
    <location>
        <begin position="392"/>
        <end position="416"/>
    </location>
</feature>
<feature type="compositionally biased region" description="Polar residues" evidence="1">
    <location>
        <begin position="1209"/>
        <end position="1223"/>
    </location>
</feature>
<feature type="region of interest" description="Disordered" evidence="1">
    <location>
        <begin position="861"/>
        <end position="887"/>
    </location>
</feature>
<feature type="region of interest" description="Disordered" evidence="1">
    <location>
        <begin position="601"/>
        <end position="624"/>
    </location>
</feature>
<feature type="compositionally biased region" description="Low complexity" evidence="1">
    <location>
        <begin position="400"/>
        <end position="416"/>
    </location>
</feature>
<dbReference type="Proteomes" id="UP000322667">
    <property type="component" value="Chromosome D04"/>
</dbReference>
<feature type="region of interest" description="Disordered" evidence="1">
    <location>
        <begin position="1297"/>
        <end position="1322"/>
    </location>
</feature>
<name>A0A5D2L8S5_GOSTO</name>
<dbReference type="PANTHER" id="PTHR33416:SF20">
    <property type="entry name" value="NUCLEAR PORE COMPLEX PROTEIN NUP1"/>
    <property type="match status" value="1"/>
</dbReference>
<feature type="compositionally biased region" description="Polar residues" evidence="1">
    <location>
        <begin position="317"/>
        <end position="336"/>
    </location>
</feature>
<protein>
    <recommendedName>
        <fullName evidence="4">Nuclear pore complex protein NUP1</fullName>
    </recommendedName>
</protein>
<feature type="region of interest" description="Disordered" evidence="1">
    <location>
        <begin position="1209"/>
        <end position="1234"/>
    </location>
</feature>
<dbReference type="EMBL" id="CM017626">
    <property type="protein sequence ID" value="TYH75512.1"/>
    <property type="molecule type" value="Genomic_DNA"/>
</dbReference>
<reference evidence="2 3" key="1">
    <citation type="submission" date="2019-07" db="EMBL/GenBank/DDBJ databases">
        <title>WGS assembly of Gossypium tomentosum.</title>
        <authorList>
            <person name="Chen Z.J."/>
            <person name="Sreedasyam A."/>
            <person name="Ando A."/>
            <person name="Song Q."/>
            <person name="De L."/>
            <person name="Hulse-Kemp A."/>
            <person name="Ding M."/>
            <person name="Ye W."/>
            <person name="Kirkbride R."/>
            <person name="Jenkins J."/>
            <person name="Plott C."/>
            <person name="Lovell J."/>
            <person name="Lin Y.-M."/>
            <person name="Vaughn R."/>
            <person name="Liu B."/>
            <person name="Li W."/>
            <person name="Simpson S."/>
            <person name="Scheffler B."/>
            <person name="Saski C."/>
            <person name="Grover C."/>
            <person name="Hu G."/>
            <person name="Conover J."/>
            <person name="Carlson J."/>
            <person name="Shu S."/>
            <person name="Boston L."/>
            <person name="Williams M."/>
            <person name="Peterson D."/>
            <person name="Mcgee K."/>
            <person name="Jones D."/>
            <person name="Wendel J."/>
            <person name="Stelly D."/>
            <person name="Grimwood J."/>
            <person name="Schmutz J."/>
        </authorList>
    </citation>
    <scope>NUCLEOTIDE SEQUENCE [LARGE SCALE GENOMIC DNA]</scope>
    <source>
        <strain evidence="2">7179.01</strain>
    </source>
</reference>
<gene>
    <name evidence="2" type="ORF">ES332_D04G024000v1</name>
</gene>
<sequence length="1322" mass="134366">MATAGEESNPYDGGLGAGGKFRKRPFRRTTKTTPYDRPPTSIRNPSGTGDRNGWLSRLVDPARRLITSSAHRLFASVFTKRLPPPPPQTPQALESGTNQEPRENQPEATSKVPSVVQGAIIGCENPVNHTEESGVAELEKILKQKTFTRSEIDHLTRLLCSRSADIPGGNEEKRPELISVVSHDKKEEFSKTPVREHVTENHLISTPVVSSTVIDDVVASPAELAKAYMGNKTPKVSASRLGLQNQVPRGDLTCPSNKNFPSMSSTMSLVPRSSGHVGNLGNSFVTPRLRGRSAIYSMARTPYSRSSGTASDAFGGPSSSSQSAWEQKRISGSTQGVLKRRSSVLDNDIGSVGPIRRIRQKSNLLSSRNLSLPTSAGPSARIAGNSSAALDTLAENGDNSSPGTSVTTVPSKSSQTASKILQQLDMLVSPREKSPTKLSPSMLRGQALKSIENVDSSKFLENMQDTDKLSGSCTALPGICESMSGKHDKAKENGSTMMVALPNKAVPAVNGADSNSLMKDNNMPSVKASDSSVIKSIVPQPQQKSRAFQMSAHEDYLDLDDDDYPNGATPAEGRGRLDNCLMESKSAAPEAMIDKASSPEVIPNSSAAFNQKPDLKTSDGPTGVEKNAGITSPVVEVAISSLQSPLFVSSSTPIADRGVVPSQSNAPHMLSIGEKVVEAKQSNGAVTSFGFASTNVGEVSSVTGSSGIKLATSSDQKPENLSSCATTAPGTTNYLSDKTDKESNLNAIFCSTPETAVTSSVSTSISAGSKFKLGASAADVSTFNNGSCASSPFSFSSPVPSLVPSNCQSSSSATATNNDTSAATITSASATANASISFTSSPSVEASIPSFTGAPVFKFSSSGDPSTSVSTLSATSGEATESKTQDTKLGNVGIFPFGSTSAFTGSGSSIFGGTSAASSSAGTTAEVANSGNSSSSGISSTIMNSGSGFFSSTFSPVTSTSNGIFGGSSASTSTGNGIFGGTSATTSTGTGLFGGTSAATSTGNGIFGGTSATSTGRSIFSTKAAGTATGSNVFGFSAPATSTSTSQSQGLNPFNAVNTQASAAGTGIGTSSQSTPIQFSSSASSPSFGLAGNATFSSGSSIFGSSATVAKPFSSGSSFGISSSSSETKSLSSSSGIAGGAFGSTWQAPKTPTFGSSSGFSFGSSTSVSAPSGASSIFGSSTGASSSSIFSFTSAAAATPSQPVFGNTSPGLVFGSTPSSNNDQMEDSMAEDTVQASPAVVTFNQQPISPPASGFVFGASNPPAAGSVPFGTQPSIAAPQNPSPFLASGSLEFVGGGSFSLGTSGGDKSARKYVKVRKQRKK</sequence>
<keyword evidence="3" id="KW-1185">Reference proteome</keyword>
<evidence type="ECO:0000313" key="3">
    <source>
        <dbReference type="Proteomes" id="UP000322667"/>
    </source>
</evidence>
<accession>A0A5D2L8S5</accession>
<dbReference type="PANTHER" id="PTHR33416">
    <property type="entry name" value="NUCLEAR PORE COMPLEX PROTEIN NUP1"/>
    <property type="match status" value="1"/>
</dbReference>
<evidence type="ECO:0008006" key="4">
    <source>
        <dbReference type="Google" id="ProtNLM"/>
    </source>
</evidence>
<dbReference type="GO" id="GO:0071763">
    <property type="term" value="P:nuclear membrane organization"/>
    <property type="evidence" value="ECO:0007669"/>
    <property type="project" value="TreeGrafter"/>
</dbReference>
<organism evidence="2 3">
    <name type="scientific">Gossypium tomentosum</name>
    <name type="common">Hawaiian cotton</name>
    <name type="synonym">Gossypium sandvicense</name>
    <dbReference type="NCBI Taxonomy" id="34277"/>
    <lineage>
        <taxon>Eukaryota</taxon>
        <taxon>Viridiplantae</taxon>
        <taxon>Streptophyta</taxon>
        <taxon>Embryophyta</taxon>
        <taxon>Tracheophyta</taxon>
        <taxon>Spermatophyta</taxon>
        <taxon>Magnoliopsida</taxon>
        <taxon>eudicotyledons</taxon>
        <taxon>Gunneridae</taxon>
        <taxon>Pentapetalae</taxon>
        <taxon>rosids</taxon>
        <taxon>malvids</taxon>
        <taxon>Malvales</taxon>
        <taxon>Malvaceae</taxon>
        <taxon>Malvoideae</taxon>
        <taxon>Gossypium</taxon>
    </lineage>
</organism>
<evidence type="ECO:0000313" key="2">
    <source>
        <dbReference type="EMBL" id="TYH75512.1"/>
    </source>
</evidence>
<dbReference type="GO" id="GO:0005635">
    <property type="term" value="C:nuclear envelope"/>
    <property type="evidence" value="ECO:0007669"/>
    <property type="project" value="TreeGrafter"/>
</dbReference>
<proteinExistence type="predicted"/>
<feature type="compositionally biased region" description="Low complexity" evidence="1">
    <location>
        <begin position="861"/>
        <end position="873"/>
    </location>
</feature>
<evidence type="ECO:0000256" key="1">
    <source>
        <dbReference type="SAM" id="MobiDB-lite"/>
    </source>
</evidence>
<dbReference type="GO" id="GO:0016973">
    <property type="term" value="P:poly(A)+ mRNA export from nucleus"/>
    <property type="evidence" value="ECO:0007669"/>
    <property type="project" value="TreeGrafter"/>
</dbReference>
<feature type="region of interest" description="Disordered" evidence="1">
    <location>
        <begin position="302"/>
        <end position="338"/>
    </location>
</feature>
<feature type="compositionally biased region" description="Basic residues" evidence="1">
    <location>
        <begin position="1311"/>
        <end position="1322"/>
    </location>
</feature>